<gene>
    <name evidence="1" type="ORF">EAH86_19615</name>
</gene>
<dbReference type="RefSeq" id="WP_140743887.1">
    <property type="nucleotide sequence ID" value="NZ_RCZM01000008.1"/>
</dbReference>
<dbReference type="Pfam" id="PF11387">
    <property type="entry name" value="DUF2795"/>
    <property type="match status" value="1"/>
</dbReference>
<accession>A0A502CMF0</accession>
<keyword evidence="2" id="KW-1185">Reference proteome</keyword>
<evidence type="ECO:0000313" key="1">
    <source>
        <dbReference type="EMBL" id="TPG12946.1"/>
    </source>
</evidence>
<dbReference type="EMBL" id="RCZM01000008">
    <property type="protein sequence ID" value="TPG12946.1"/>
    <property type="molecule type" value="Genomic_DNA"/>
</dbReference>
<dbReference type="InterPro" id="IPR021527">
    <property type="entry name" value="DUF2795"/>
</dbReference>
<evidence type="ECO:0000313" key="2">
    <source>
        <dbReference type="Proteomes" id="UP000317722"/>
    </source>
</evidence>
<comment type="caution">
    <text evidence="1">The sequence shown here is derived from an EMBL/GenBank/DDBJ whole genome shotgun (WGS) entry which is preliminary data.</text>
</comment>
<proteinExistence type="predicted"/>
<sequence length="86" mass="9516">MTAPPAPRSQHQEWSDELAAFLSPACFPATHDHLAATLIRRHAPSRLLWHLSVLPRSRRFASLDQVIEHLCGAAPPAPHGSGTEWH</sequence>
<name>A0A502CMF0_9MICO</name>
<dbReference type="Proteomes" id="UP000317722">
    <property type="component" value="Unassembled WGS sequence"/>
</dbReference>
<protein>
    <submittedName>
        <fullName evidence="1">DUF2795 domain-containing protein</fullName>
    </submittedName>
</protein>
<organism evidence="1 2">
    <name type="scientific">Pedococcus bigeumensis</name>
    <dbReference type="NCBI Taxonomy" id="433644"/>
    <lineage>
        <taxon>Bacteria</taxon>
        <taxon>Bacillati</taxon>
        <taxon>Actinomycetota</taxon>
        <taxon>Actinomycetes</taxon>
        <taxon>Micrococcales</taxon>
        <taxon>Intrasporangiaceae</taxon>
        <taxon>Pedococcus</taxon>
    </lineage>
</organism>
<dbReference type="OrthoDB" id="4872232at2"/>
<dbReference type="AlphaFoldDB" id="A0A502CMF0"/>
<reference evidence="1 2" key="1">
    <citation type="journal article" date="2019" name="Environ. Microbiol.">
        <title>Species interactions and distinct microbial communities in high Arctic permafrost affected cryosols are associated with the CH4 and CO2 gas fluxes.</title>
        <authorList>
            <person name="Altshuler I."/>
            <person name="Hamel J."/>
            <person name="Turney S."/>
            <person name="Magnuson E."/>
            <person name="Levesque R."/>
            <person name="Greer C."/>
            <person name="Whyte L.G."/>
        </authorList>
    </citation>
    <scope>NUCLEOTIDE SEQUENCE [LARGE SCALE GENOMIC DNA]</scope>
    <source>
        <strain evidence="1 2">S9.3A</strain>
    </source>
</reference>